<dbReference type="EMBL" id="MKWS01000035">
    <property type="protein sequence ID" value="RVD74434.1"/>
    <property type="molecule type" value="Genomic_DNA"/>
</dbReference>
<protein>
    <recommendedName>
        <fullName evidence="3">DUF4225 domain-containing protein</fullName>
    </recommendedName>
</protein>
<dbReference type="AlphaFoldDB" id="A0AA94EIW2"/>
<name>A0AA94EIW2_9PSED</name>
<dbReference type="RefSeq" id="WP_127652583.1">
    <property type="nucleotide sequence ID" value="NZ_MKWS01000035.1"/>
</dbReference>
<evidence type="ECO:0008006" key="3">
    <source>
        <dbReference type="Google" id="ProtNLM"/>
    </source>
</evidence>
<comment type="caution">
    <text evidence="1">The sequence shown here is derived from an EMBL/GenBank/DDBJ whole genome shotgun (WGS) entry which is preliminary data.</text>
</comment>
<evidence type="ECO:0000313" key="1">
    <source>
        <dbReference type="EMBL" id="RVD74434.1"/>
    </source>
</evidence>
<reference evidence="1 2" key="1">
    <citation type="submission" date="2016-10" db="EMBL/GenBank/DDBJ databases">
        <title>Search of new enzymes for the oxidation of sulfur compounds.</title>
        <authorList>
            <person name="Novo A."/>
            <person name="Moreira I.S."/>
            <person name="Castro P.M."/>
        </authorList>
    </citation>
    <scope>NUCLEOTIDE SEQUENCE [LARGE SCALE GENOMIC DNA]</scope>
    <source>
        <strain evidence="1 2">A9</strain>
    </source>
</reference>
<gene>
    <name evidence="1" type="ORF">A9HBioS_5674</name>
</gene>
<sequence length="228" mass="24791">MNEDSCDINDVSRAASDLVAFGCKIGATQLYDSFTQLRFSEIVSDYANEIIRAVDEGVISAKQGLQELREEYSELSAKSIFYFQNGVNIASGTLQIQAGAVVLGAGRGKAGVTGAILIGHGFNNVYEGVGNIYRGPDKPSLVGPMRMAYQKILGIKNGNLGYYTVDLYLSVLGMVKLVRKPDSVQLFNKDPINYERAHKQMGTLALSFEALVDSFTLNAIIKESSLEK</sequence>
<organism evidence="1 2">
    <name type="scientific">Pseudomonas koreensis</name>
    <dbReference type="NCBI Taxonomy" id="198620"/>
    <lineage>
        <taxon>Bacteria</taxon>
        <taxon>Pseudomonadati</taxon>
        <taxon>Pseudomonadota</taxon>
        <taxon>Gammaproteobacteria</taxon>
        <taxon>Pseudomonadales</taxon>
        <taxon>Pseudomonadaceae</taxon>
        <taxon>Pseudomonas</taxon>
    </lineage>
</organism>
<dbReference type="Proteomes" id="UP000288002">
    <property type="component" value="Unassembled WGS sequence"/>
</dbReference>
<dbReference type="Pfam" id="PF13988">
    <property type="entry name" value="DUF4225"/>
    <property type="match status" value="1"/>
</dbReference>
<dbReference type="InterPro" id="IPR025320">
    <property type="entry name" value="DUF4225"/>
</dbReference>
<evidence type="ECO:0000313" key="2">
    <source>
        <dbReference type="Proteomes" id="UP000288002"/>
    </source>
</evidence>
<accession>A0AA94EIW2</accession>
<proteinExistence type="predicted"/>